<dbReference type="SUPFAM" id="SSF53271">
    <property type="entry name" value="PRTase-like"/>
    <property type="match status" value="1"/>
</dbReference>
<dbReference type="Proteomes" id="UP000315217">
    <property type="component" value="Unassembled WGS sequence"/>
</dbReference>
<dbReference type="CDD" id="cd06223">
    <property type="entry name" value="PRTases_typeI"/>
    <property type="match status" value="1"/>
</dbReference>
<accession>A0A537LXV4</accession>
<keyword evidence="2" id="KW-0328">Glycosyltransferase</keyword>
<dbReference type="AlphaFoldDB" id="A0A537LXV4"/>
<dbReference type="InterPro" id="IPR029057">
    <property type="entry name" value="PRTase-like"/>
</dbReference>
<protein>
    <submittedName>
        <fullName evidence="2">Phosphoribosyltransferase</fullName>
    </submittedName>
</protein>
<dbReference type="GO" id="GO:0016757">
    <property type="term" value="F:glycosyltransferase activity"/>
    <property type="evidence" value="ECO:0007669"/>
    <property type="project" value="UniProtKB-KW"/>
</dbReference>
<gene>
    <name evidence="2" type="ORF">E6G98_01880</name>
</gene>
<organism evidence="2 3">
    <name type="scientific">Candidatus Segetimicrobium genomatis</name>
    <dbReference type="NCBI Taxonomy" id="2569760"/>
    <lineage>
        <taxon>Bacteria</taxon>
        <taxon>Bacillati</taxon>
        <taxon>Candidatus Sysuimicrobiota</taxon>
        <taxon>Candidatus Sysuimicrobiia</taxon>
        <taxon>Candidatus Sysuimicrobiales</taxon>
        <taxon>Candidatus Segetimicrobiaceae</taxon>
        <taxon>Candidatus Segetimicrobium</taxon>
    </lineage>
</organism>
<sequence>MLFRDRRDAGEQLSAALRIYQDRRPHILAIPRGGVVVGYEVAVALRAPLDVVIPRKLRAPGNPELAIGAVAHDGTVYLDEALVAALRVADDYLQTEIAEQSVEIKRRMLLYRGDRPPPDLSGSVAVVVDDGIATGSTMIAALRAVRAMRPAWLVVAIPVAPADSMHRLHAEADDVVCLHRPPVFYAVGQFYENFAQTTDDEVIALLRQREAELKSGTGDRGLGTQPQNGADS</sequence>
<keyword evidence="2" id="KW-0808">Transferase</keyword>
<dbReference type="InterPro" id="IPR000836">
    <property type="entry name" value="PRTase_dom"/>
</dbReference>
<evidence type="ECO:0000313" key="2">
    <source>
        <dbReference type="EMBL" id="TMJ12830.1"/>
    </source>
</evidence>
<dbReference type="Gene3D" id="3.30.1310.20">
    <property type="entry name" value="PRTase-like"/>
    <property type="match status" value="1"/>
</dbReference>
<dbReference type="EMBL" id="VBAI01000014">
    <property type="protein sequence ID" value="TMJ12830.1"/>
    <property type="molecule type" value="Genomic_DNA"/>
</dbReference>
<evidence type="ECO:0000259" key="1">
    <source>
        <dbReference type="Pfam" id="PF00156"/>
    </source>
</evidence>
<name>A0A537LXV4_9BACT</name>
<reference evidence="2 3" key="1">
    <citation type="journal article" date="2019" name="Nat. Microbiol.">
        <title>Mediterranean grassland soil C-N compound turnover is dependent on rainfall and depth, and is mediated by genomically divergent microorganisms.</title>
        <authorList>
            <person name="Diamond S."/>
            <person name="Andeer P.F."/>
            <person name="Li Z."/>
            <person name="Crits-Christoph A."/>
            <person name="Burstein D."/>
            <person name="Anantharaman K."/>
            <person name="Lane K.R."/>
            <person name="Thomas B.C."/>
            <person name="Pan C."/>
            <person name="Northen T.R."/>
            <person name="Banfield J.F."/>
        </authorList>
    </citation>
    <scope>NUCLEOTIDE SEQUENCE [LARGE SCALE GENOMIC DNA]</scope>
    <source>
        <strain evidence="2">NP_1</strain>
    </source>
</reference>
<evidence type="ECO:0000313" key="3">
    <source>
        <dbReference type="Proteomes" id="UP000315217"/>
    </source>
</evidence>
<comment type="caution">
    <text evidence="2">The sequence shown here is derived from an EMBL/GenBank/DDBJ whole genome shotgun (WGS) entry which is preliminary data.</text>
</comment>
<dbReference type="Pfam" id="PF00156">
    <property type="entry name" value="Pribosyltran"/>
    <property type="match status" value="1"/>
</dbReference>
<dbReference type="Gene3D" id="3.40.50.2020">
    <property type="match status" value="1"/>
</dbReference>
<feature type="domain" description="Phosphoribosyltransferase" evidence="1">
    <location>
        <begin position="20"/>
        <end position="190"/>
    </location>
</feature>
<proteinExistence type="predicted"/>